<protein>
    <submittedName>
        <fullName evidence="1">Uncharacterized protein</fullName>
    </submittedName>
</protein>
<reference evidence="1" key="1">
    <citation type="submission" date="2020-03" db="EMBL/GenBank/DDBJ databases">
        <title>The deep terrestrial virosphere.</title>
        <authorList>
            <person name="Holmfeldt K."/>
            <person name="Nilsson E."/>
            <person name="Simone D."/>
            <person name="Lopez-Fernandez M."/>
            <person name="Wu X."/>
            <person name="de Brujin I."/>
            <person name="Lundin D."/>
            <person name="Andersson A."/>
            <person name="Bertilsson S."/>
            <person name="Dopson M."/>
        </authorList>
    </citation>
    <scope>NUCLEOTIDE SEQUENCE</scope>
    <source>
        <strain evidence="1">TM448A00666</strain>
    </source>
</reference>
<proteinExistence type="predicted"/>
<dbReference type="PROSITE" id="PS51257">
    <property type="entry name" value="PROKAR_LIPOPROTEIN"/>
    <property type="match status" value="1"/>
</dbReference>
<gene>
    <name evidence="1" type="ORF">TM448A00666_0034</name>
</gene>
<dbReference type="EMBL" id="MT144042">
    <property type="protein sequence ID" value="QJA47430.1"/>
    <property type="molecule type" value="Genomic_DNA"/>
</dbReference>
<accession>A0A6H1ZJQ8</accession>
<name>A0A6H1ZJQ8_9ZZZZ</name>
<dbReference type="AlphaFoldDB" id="A0A6H1ZJQ8"/>
<sequence length="170" mass="18690">MKAETVIFAVLIVSIALTLSACTPQEVIEVDYLQADDVFVAYTTPQHEPPQMVNTKTEIINPYFSLQNSTSEIFRVDHAGNFYLYPLLNCDTLDTDGAGLLSCGTDADTTYTNASFDISQLANTGNVDLNAKNLTVSNIIMEVDQADHWIYDNSSCIIIKAGTTYLEVCE</sequence>
<organism evidence="1">
    <name type="scientific">viral metagenome</name>
    <dbReference type="NCBI Taxonomy" id="1070528"/>
    <lineage>
        <taxon>unclassified sequences</taxon>
        <taxon>metagenomes</taxon>
        <taxon>organismal metagenomes</taxon>
    </lineage>
</organism>
<evidence type="ECO:0000313" key="1">
    <source>
        <dbReference type="EMBL" id="QJA47430.1"/>
    </source>
</evidence>